<dbReference type="EMBL" id="BSPX01000274">
    <property type="protein sequence ID" value="GLT24823.1"/>
    <property type="molecule type" value="Genomic_DNA"/>
</dbReference>
<keyword evidence="2" id="KW-1185">Reference proteome</keyword>
<dbReference type="Proteomes" id="UP001157167">
    <property type="component" value="Unassembled WGS sequence"/>
</dbReference>
<gene>
    <name evidence="1" type="ORF">GCM10007933_43350</name>
</gene>
<comment type="caution">
    <text evidence="1">The sequence shown here is derived from an EMBL/GenBank/DDBJ whole genome shotgun (WGS) entry which is preliminary data.</text>
</comment>
<protein>
    <submittedName>
        <fullName evidence="1">Uncharacterized protein</fullName>
    </submittedName>
</protein>
<sequence length="74" mass="8513">MDEMKWEVNTSSFCAQIGIPHITIEFELQSVMWNTFLLANLSICTFLNEICSLVSVRRIMKEVIPYPFSVQIGV</sequence>
<accession>A0ABQ6FGQ6</accession>
<evidence type="ECO:0000313" key="2">
    <source>
        <dbReference type="Proteomes" id="UP001157167"/>
    </source>
</evidence>
<organism evidence="1 2">
    <name type="scientific">Zoogloea oryzae</name>
    <dbReference type="NCBI Taxonomy" id="310767"/>
    <lineage>
        <taxon>Bacteria</taxon>
        <taxon>Pseudomonadati</taxon>
        <taxon>Pseudomonadota</taxon>
        <taxon>Betaproteobacteria</taxon>
        <taxon>Rhodocyclales</taxon>
        <taxon>Zoogloeaceae</taxon>
        <taxon>Zoogloea</taxon>
    </lineage>
</organism>
<evidence type="ECO:0000313" key="1">
    <source>
        <dbReference type="EMBL" id="GLT24823.1"/>
    </source>
</evidence>
<proteinExistence type="predicted"/>
<name>A0ABQ6FGQ6_9RHOO</name>
<reference evidence="2" key="1">
    <citation type="journal article" date="2019" name="Int. J. Syst. Evol. Microbiol.">
        <title>The Global Catalogue of Microorganisms (GCM) 10K type strain sequencing project: providing services to taxonomists for standard genome sequencing and annotation.</title>
        <authorList>
            <consortium name="The Broad Institute Genomics Platform"/>
            <consortium name="The Broad Institute Genome Sequencing Center for Infectious Disease"/>
            <person name="Wu L."/>
            <person name="Ma J."/>
        </authorList>
    </citation>
    <scope>NUCLEOTIDE SEQUENCE [LARGE SCALE GENOMIC DNA]</scope>
    <source>
        <strain evidence="2">NBRC 102407</strain>
    </source>
</reference>